<dbReference type="InterPro" id="IPR032867">
    <property type="entry name" value="DYW_dom"/>
</dbReference>
<feature type="repeat" description="PPR" evidence="3">
    <location>
        <begin position="244"/>
        <end position="278"/>
    </location>
</feature>
<dbReference type="Pfam" id="PF01535">
    <property type="entry name" value="PPR"/>
    <property type="match status" value="5"/>
</dbReference>
<dbReference type="PaxDb" id="39947-A0A0P0VBD6"/>
<proteinExistence type="predicted"/>
<evidence type="ECO:0000256" key="4">
    <source>
        <dbReference type="SAM" id="MobiDB-lite"/>
    </source>
</evidence>
<dbReference type="OMA" id="AYHGMVA"/>
<dbReference type="Pfam" id="PF13041">
    <property type="entry name" value="PPR_2"/>
    <property type="match status" value="1"/>
</dbReference>
<dbReference type="Gene3D" id="1.25.40.10">
    <property type="entry name" value="Tetratricopeptide repeat domain"/>
    <property type="match status" value="4"/>
</dbReference>
<dbReference type="SMR" id="A0A0P0VBD6"/>
<reference evidence="7" key="1">
    <citation type="journal article" date="2005" name="Nature">
        <title>The map-based sequence of the rice genome.</title>
        <authorList>
            <consortium name="International rice genome sequencing project (IRGSP)"/>
            <person name="Matsumoto T."/>
            <person name="Wu J."/>
            <person name="Kanamori H."/>
            <person name="Katayose Y."/>
            <person name="Fujisawa M."/>
            <person name="Namiki N."/>
            <person name="Mizuno H."/>
            <person name="Yamamoto K."/>
            <person name="Antonio B.A."/>
            <person name="Baba T."/>
            <person name="Sakata K."/>
            <person name="Nagamura Y."/>
            <person name="Aoki H."/>
            <person name="Arikawa K."/>
            <person name="Arita K."/>
            <person name="Bito T."/>
            <person name="Chiden Y."/>
            <person name="Fujitsuka N."/>
            <person name="Fukunaka R."/>
            <person name="Hamada M."/>
            <person name="Harada C."/>
            <person name="Hayashi A."/>
            <person name="Hijishita S."/>
            <person name="Honda M."/>
            <person name="Hosokawa S."/>
            <person name="Ichikawa Y."/>
            <person name="Idonuma A."/>
            <person name="Iijima M."/>
            <person name="Ikeda M."/>
            <person name="Ikeno M."/>
            <person name="Ito K."/>
            <person name="Ito S."/>
            <person name="Ito T."/>
            <person name="Ito Y."/>
            <person name="Ito Y."/>
            <person name="Iwabuchi A."/>
            <person name="Kamiya K."/>
            <person name="Karasawa W."/>
            <person name="Kurita K."/>
            <person name="Katagiri S."/>
            <person name="Kikuta A."/>
            <person name="Kobayashi H."/>
            <person name="Kobayashi N."/>
            <person name="Machita K."/>
            <person name="Maehara T."/>
            <person name="Masukawa M."/>
            <person name="Mizubayashi T."/>
            <person name="Mukai Y."/>
            <person name="Nagasaki H."/>
            <person name="Nagata Y."/>
            <person name="Naito S."/>
            <person name="Nakashima M."/>
            <person name="Nakama Y."/>
            <person name="Nakamichi Y."/>
            <person name="Nakamura M."/>
            <person name="Meguro A."/>
            <person name="Negishi M."/>
            <person name="Ohta I."/>
            <person name="Ohta T."/>
            <person name="Okamoto M."/>
            <person name="Ono N."/>
            <person name="Saji S."/>
            <person name="Sakaguchi M."/>
            <person name="Sakai K."/>
            <person name="Shibata M."/>
            <person name="Shimokawa T."/>
            <person name="Song J."/>
            <person name="Takazaki Y."/>
            <person name="Terasawa K."/>
            <person name="Tsugane M."/>
            <person name="Tsuji K."/>
            <person name="Ueda S."/>
            <person name="Waki K."/>
            <person name="Yamagata H."/>
            <person name="Yamamoto M."/>
            <person name="Yamamoto S."/>
            <person name="Yamane H."/>
            <person name="Yoshiki S."/>
            <person name="Yoshihara R."/>
            <person name="Yukawa K."/>
            <person name="Zhong H."/>
            <person name="Yano M."/>
            <person name="Yuan Q."/>
            <person name="Ouyang S."/>
            <person name="Liu J."/>
            <person name="Jones K.M."/>
            <person name="Gansberger K."/>
            <person name="Moffat K."/>
            <person name="Hill J."/>
            <person name="Bera J."/>
            <person name="Fadrosh D."/>
            <person name="Jin S."/>
            <person name="Johri S."/>
            <person name="Kim M."/>
            <person name="Overton L."/>
            <person name="Reardon M."/>
            <person name="Tsitrin T."/>
            <person name="Vuong H."/>
            <person name="Weaver B."/>
            <person name="Ciecko A."/>
            <person name="Tallon L."/>
            <person name="Jackson J."/>
            <person name="Pai G."/>
            <person name="Aken S.V."/>
            <person name="Utterback T."/>
            <person name="Reidmuller S."/>
            <person name="Feldblyum T."/>
            <person name="Hsiao J."/>
            <person name="Zismann V."/>
            <person name="Iobst S."/>
            <person name="de Vazeille A.R."/>
            <person name="Buell C.R."/>
            <person name="Ying K."/>
            <person name="Li Y."/>
            <person name="Lu T."/>
            <person name="Huang Y."/>
            <person name="Zhao Q."/>
            <person name="Feng Q."/>
            <person name="Zhang L."/>
            <person name="Zhu J."/>
            <person name="Weng Q."/>
            <person name="Mu J."/>
            <person name="Lu Y."/>
            <person name="Fan D."/>
            <person name="Liu Y."/>
            <person name="Guan J."/>
            <person name="Zhang Y."/>
            <person name="Yu S."/>
            <person name="Liu X."/>
            <person name="Zhang Y."/>
            <person name="Hong G."/>
            <person name="Han B."/>
            <person name="Choisne N."/>
            <person name="Demange N."/>
            <person name="Orjeda G."/>
            <person name="Samain S."/>
            <person name="Cattolico L."/>
            <person name="Pelletier E."/>
            <person name="Couloux A."/>
            <person name="Segurens B."/>
            <person name="Wincker P."/>
            <person name="D'Hont A."/>
            <person name="Scarpelli C."/>
            <person name="Weissenbach J."/>
            <person name="Salanoubat M."/>
            <person name="Quetier F."/>
            <person name="Yu Y."/>
            <person name="Kim H.R."/>
            <person name="Rambo T."/>
            <person name="Currie J."/>
            <person name="Collura K."/>
            <person name="Luo M."/>
            <person name="Yang T."/>
            <person name="Ammiraju J.S.S."/>
            <person name="Engler F."/>
            <person name="Soderlund C."/>
            <person name="Wing R.A."/>
            <person name="Palmer L.E."/>
            <person name="de la Bastide M."/>
            <person name="Spiegel L."/>
            <person name="Nascimento L."/>
            <person name="Zutavern T."/>
            <person name="O'Shaughnessy A."/>
            <person name="Dike S."/>
            <person name="Dedhia N."/>
            <person name="Preston R."/>
            <person name="Balija V."/>
            <person name="McCombie W.R."/>
            <person name="Chow T."/>
            <person name="Chen H."/>
            <person name="Chung M."/>
            <person name="Chen C."/>
            <person name="Shaw J."/>
            <person name="Wu H."/>
            <person name="Hsiao K."/>
            <person name="Chao Y."/>
            <person name="Chu M."/>
            <person name="Cheng C."/>
            <person name="Hour A."/>
            <person name="Lee P."/>
            <person name="Lin S."/>
            <person name="Lin Y."/>
            <person name="Liou J."/>
            <person name="Liu S."/>
            <person name="Hsing Y."/>
            <person name="Raghuvanshi S."/>
            <person name="Mohanty A."/>
            <person name="Bharti A.K."/>
            <person name="Gaur A."/>
            <person name="Gupta V."/>
            <person name="Kumar D."/>
            <person name="Ravi V."/>
            <person name="Vij S."/>
            <person name="Kapur A."/>
            <person name="Khurana P."/>
            <person name="Khurana P."/>
            <person name="Khurana J.P."/>
            <person name="Tyagi A.K."/>
            <person name="Gaikwad K."/>
            <person name="Singh A."/>
            <person name="Dalal V."/>
            <person name="Srivastava S."/>
            <person name="Dixit A."/>
            <person name="Pal A.K."/>
            <person name="Ghazi I.A."/>
            <person name="Yadav M."/>
            <person name="Pandit A."/>
            <person name="Bhargava A."/>
            <person name="Sureshbabu K."/>
            <person name="Batra K."/>
            <person name="Sharma T.R."/>
            <person name="Mohapatra T."/>
            <person name="Singh N.K."/>
            <person name="Messing J."/>
            <person name="Nelson A.B."/>
            <person name="Fuks G."/>
            <person name="Kavchok S."/>
            <person name="Keizer G."/>
            <person name="Linton E."/>
            <person name="Llaca V."/>
            <person name="Song R."/>
            <person name="Tanyolac B."/>
            <person name="Young S."/>
            <person name="Ho-Il K."/>
            <person name="Hahn J.H."/>
            <person name="Sangsakoo G."/>
            <person name="Vanavichit A."/>
            <person name="de Mattos Luiz.A.T."/>
            <person name="Zimmer P.D."/>
            <person name="Malone G."/>
            <person name="Dellagostin O."/>
            <person name="de Oliveira A.C."/>
            <person name="Bevan M."/>
            <person name="Bancroft I."/>
            <person name="Minx P."/>
            <person name="Cordum H."/>
            <person name="Wilson R."/>
            <person name="Cheng Z."/>
            <person name="Jin W."/>
            <person name="Jiang J."/>
            <person name="Leong S.A."/>
            <person name="Iwama H."/>
            <person name="Gojobori T."/>
            <person name="Itoh T."/>
            <person name="Niimura Y."/>
            <person name="Fujii Y."/>
            <person name="Habara T."/>
            <person name="Sakai H."/>
            <person name="Sato Y."/>
            <person name="Wilson G."/>
            <person name="Kumar K."/>
            <person name="McCouch S."/>
            <person name="Juretic N."/>
            <person name="Hoen D."/>
            <person name="Wright S."/>
            <person name="Bruskiewich R."/>
            <person name="Bureau T."/>
            <person name="Miyao A."/>
            <person name="Hirochika H."/>
            <person name="Nishikawa T."/>
            <person name="Kadowaki K."/>
            <person name="Sugiura M."/>
            <person name="Burr B."/>
            <person name="Sasaki T."/>
        </authorList>
    </citation>
    <scope>NUCLEOTIDE SEQUENCE [LARGE SCALE GENOMIC DNA]</scope>
    <source>
        <strain evidence="7">cv. Nipponbare</strain>
    </source>
</reference>
<evidence type="ECO:0000256" key="2">
    <source>
        <dbReference type="ARBA" id="ARBA00022946"/>
    </source>
</evidence>
<dbReference type="Pfam" id="PF14432">
    <property type="entry name" value="DYW_deaminase"/>
    <property type="match status" value="1"/>
</dbReference>
<sequence length="653" mass="70003">MWMIQDDTNKMRRLHKHSGARLECLTHGKGMAGKAARGLTFSSRTRRTRATALLCRRMRYRRRPSTAMPSSATATGNDHTLLAARSAHARSTPIGRCHHRTTPAPAPPPFVTAPSPASTSAAAASTGSGSTAPAPAMASPGGKGLVACNAAISRCSRAGLHRRALALFTEMRARGLRADEYTLPPILNSAALLRAPPAAALHALLLRAGLASHLHVANALVDAYAKLSRLGAARAVFDEMPRRDVVTWTSLVTGLARAGSHGLAVRAYRDMVAAGVATDEFAVAAVLSSCAGSTALELGRSVHAAAVRSGHEPFLSVGNSLVSMYAKTGSLRDARTVFDAMRSRCAITWTALIVGYAQNGRGRESLAVYADMARSGCRPDYVTFVGLLFACSHAGLLDAGRAHFQSMQSEHGISPGPDHYACMVDLLGRAGRLGEAVDLLDRSPAAELDATVWKALLAACRTHRNAALAERAAGMVWRLDPTDAMPYVMLSNLYSRARRWGDVARVRALMRSRGISKEPGCSWVVVAGVTHVFHAGDRDHQRAAEIYRKAEEMAARIRARGHVPDTEWALQDEAPEGREMGLAHHGERLAVAFGLLAVPAAAPIRVYKNLRVCGDCHAAIKMVAEVYGREIILRDSNCFHHMKDGSCSCGDYW</sequence>
<dbReference type="FunFam" id="1.25.40.10:FF:001379">
    <property type="entry name" value="Selenium-binding protein-like"/>
    <property type="match status" value="1"/>
</dbReference>
<dbReference type="InterPro" id="IPR046848">
    <property type="entry name" value="E_motif"/>
</dbReference>
<dbReference type="STRING" id="39947.A0A0P0VBD6"/>
<dbReference type="InterPro" id="IPR002885">
    <property type="entry name" value="PPR_rpt"/>
</dbReference>
<feature type="compositionally biased region" description="Low complexity" evidence="4">
    <location>
        <begin position="112"/>
        <end position="136"/>
    </location>
</feature>
<dbReference type="GO" id="GO:0003723">
    <property type="term" value="F:RNA binding"/>
    <property type="evidence" value="ECO:0007669"/>
    <property type="project" value="InterPro"/>
</dbReference>
<gene>
    <name evidence="6" type="ordered locus">Os01g0884800</name>
    <name evidence="6" type="ORF">OSNPB_010884800</name>
</gene>
<feature type="region of interest" description="Disordered" evidence="4">
    <location>
        <begin position="99"/>
        <end position="138"/>
    </location>
</feature>
<dbReference type="NCBIfam" id="TIGR00756">
    <property type="entry name" value="PPR"/>
    <property type="match status" value="5"/>
</dbReference>
<keyword evidence="7" id="KW-1185">Reference proteome</keyword>
<protein>
    <submittedName>
        <fullName evidence="6">Os01g0884800 protein</fullName>
    </submittedName>
</protein>
<dbReference type="EMBL" id="AP014957">
    <property type="protein sequence ID" value="BAS75592.1"/>
    <property type="molecule type" value="Genomic_DNA"/>
</dbReference>
<keyword evidence="2" id="KW-0809">Transit peptide</keyword>
<feature type="domain" description="DYW" evidence="5">
    <location>
        <begin position="561"/>
        <end position="653"/>
    </location>
</feature>
<feature type="repeat" description="PPR" evidence="3">
    <location>
        <begin position="345"/>
        <end position="379"/>
    </location>
</feature>
<dbReference type="GO" id="GO:0009451">
    <property type="term" value="P:RNA modification"/>
    <property type="evidence" value="ECO:0007669"/>
    <property type="project" value="InterPro"/>
</dbReference>
<evidence type="ECO:0000313" key="6">
    <source>
        <dbReference type="EMBL" id="BAS75592.1"/>
    </source>
</evidence>
<dbReference type="PROSITE" id="PS51375">
    <property type="entry name" value="PPR"/>
    <property type="match status" value="3"/>
</dbReference>
<keyword evidence="1" id="KW-0677">Repeat</keyword>
<dbReference type="InterPro" id="IPR011990">
    <property type="entry name" value="TPR-like_helical_dom_sf"/>
</dbReference>
<organism evidence="6 7">
    <name type="scientific">Oryza sativa subsp. japonica</name>
    <name type="common">Rice</name>
    <dbReference type="NCBI Taxonomy" id="39947"/>
    <lineage>
        <taxon>Eukaryota</taxon>
        <taxon>Viridiplantae</taxon>
        <taxon>Streptophyta</taxon>
        <taxon>Embryophyta</taxon>
        <taxon>Tracheophyta</taxon>
        <taxon>Spermatophyta</taxon>
        <taxon>Magnoliopsida</taxon>
        <taxon>Liliopsida</taxon>
        <taxon>Poales</taxon>
        <taxon>Poaceae</taxon>
        <taxon>BOP clade</taxon>
        <taxon>Oryzoideae</taxon>
        <taxon>Oryzeae</taxon>
        <taxon>Oryzinae</taxon>
        <taxon>Oryza</taxon>
        <taxon>Oryza sativa</taxon>
    </lineage>
</organism>
<dbReference type="PANTHER" id="PTHR47926">
    <property type="entry name" value="PENTATRICOPEPTIDE REPEAT-CONTAINING PROTEIN"/>
    <property type="match status" value="1"/>
</dbReference>
<dbReference type="Proteomes" id="UP000059680">
    <property type="component" value="Chromosome 1"/>
</dbReference>
<accession>A0A0P0VBD6</accession>
<evidence type="ECO:0000256" key="3">
    <source>
        <dbReference type="PROSITE-ProRule" id="PRU00708"/>
    </source>
</evidence>
<name>A0A0P0VBD6_ORYSJ</name>
<dbReference type="Pfam" id="PF20431">
    <property type="entry name" value="E_motif"/>
    <property type="match status" value="1"/>
</dbReference>
<dbReference type="InParanoid" id="A0A0P0VBD6"/>
<dbReference type="FunFam" id="1.25.40.10:FF:000031">
    <property type="entry name" value="Pentatricopeptide repeat-containing protein mitochondrial"/>
    <property type="match status" value="1"/>
</dbReference>
<evidence type="ECO:0000313" key="7">
    <source>
        <dbReference type="Proteomes" id="UP000059680"/>
    </source>
</evidence>
<reference evidence="6 7" key="2">
    <citation type="journal article" date="2013" name="Plant Cell Physiol.">
        <title>Rice Annotation Project Database (RAP-DB): an integrative and interactive database for rice genomics.</title>
        <authorList>
            <person name="Sakai H."/>
            <person name="Lee S.S."/>
            <person name="Tanaka T."/>
            <person name="Numa H."/>
            <person name="Kim J."/>
            <person name="Kawahara Y."/>
            <person name="Wakimoto H."/>
            <person name="Yang C.C."/>
            <person name="Iwamoto M."/>
            <person name="Abe T."/>
            <person name="Yamada Y."/>
            <person name="Muto A."/>
            <person name="Inokuchi H."/>
            <person name="Ikemura T."/>
            <person name="Matsumoto T."/>
            <person name="Sasaki T."/>
            <person name="Itoh T."/>
        </authorList>
    </citation>
    <scope>NUCLEOTIDE SEQUENCE [LARGE SCALE GENOMIC DNA]</scope>
    <source>
        <strain evidence="7">cv. Nipponbare</strain>
    </source>
</reference>
<evidence type="ECO:0000256" key="1">
    <source>
        <dbReference type="ARBA" id="ARBA00022737"/>
    </source>
</evidence>
<dbReference type="GO" id="GO:0008270">
    <property type="term" value="F:zinc ion binding"/>
    <property type="evidence" value="ECO:0007669"/>
    <property type="project" value="InterPro"/>
</dbReference>
<dbReference type="AlphaFoldDB" id="A0A0P0VBD6"/>
<dbReference type="Gramene" id="Os01t0884800-00">
    <property type="protein sequence ID" value="Os01t0884800-00"/>
    <property type="gene ID" value="Os01g0884800"/>
</dbReference>
<reference evidence="6 7" key="3">
    <citation type="journal article" date="2013" name="Rice">
        <title>Improvement of the Oryza sativa Nipponbare reference genome using next generation sequence and optical map data.</title>
        <authorList>
            <person name="Kawahara Y."/>
            <person name="de la Bastide M."/>
            <person name="Hamilton J.P."/>
            <person name="Kanamori H."/>
            <person name="McCombie W.R."/>
            <person name="Ouyang S."/>
            <person name="Schwartz D.C."/>
            <person name="Tanaka T."/>
            <person name="Wu J."/>
            <person name="Zhou S."/>
            <person name="Childs K.L."/>
            <person name="Davidson R.M."/>
            <person name="Lin H."/>
            <person name="Quesada-Ocampo L."/>
            <person name="Vaillancourt B."/>
            <person name="Sakai H."/>
            <person name="Lee S.S."/>
            <person name="Kim J."/>
            <person name="Numa H."/>
            <person name="Itoh T."/>
            <person name="Buell C.R."/>
            <person name="Matsumoto T."/>
        </authorList>
    </citation>
    <scope>NUCLEOTIDE SEQUENCE [LARGE SCALE GENOMIC DNA]</scope>
    <source>
        <strain evidence="7">cv. Nipponbare</strain>
    </source>
</reference>
<dbReference type="InterPro" id="IPR046960">
    <property type="entry name" value="PPR_At4g14850-like_plant"/>
</dbReference>
<feature type="repeat" description="PPR" evidence="3">
    <location>
        <begin position="144"/>
        <end position="178"/>
    </location>
</feature>
<dbReference type="FunFam" id="1.25.40.10:FF:000344">
    <property type="entry name" value="Pentatricopeptide repeat-containing protein"/>
    <property type="match status" value="1"/>
</dbReference>
<dbReference type="eggNOG" id="KOG4197">
    <property type="taxonomic scope" value="Eukaryota"/>
</dbReference>
<dbReference type="PANTHER" id="PTHR47926:SF517">
    <property type="entry name" value="TETRATRICOPEPTIDE REPEAT-LIKE SUPERFAMILY PROTEIN"/>
    <property type="match status" value="1"/>
</dbReference>
<evidence type="ECO:0000259" key="5">
    <source>
        <dbReference type="Pfam" id="PF14432"/>
    </source>
</evidence>